<keyword evidence="3" id="KW-0479">Metal-binding</keyword>
<dbReference type="EC" id="3.2.1.14" evidence="10"/>
<evidence type="ECO:0000256" key="8">
    <source>
        <dbReference type="SAM" id="Phobius"/>
    </source>
</evidence>
<evidence type="ECO:0000256" key="7">
    <source>
        <dbReference type="ARBA" id="ARBA00023049"/>
    </source>
</evidence>
<dbReference type="InterPro" id="IPR035986">
    <property type="entry name" value="PKD_dom_sf"/>
</dbReference>
<dbReference type="SUPFAM" id="SSF55486">
    <property type="entry name" value="Metalloproteases ('zincins'), catalytic domain"/>
    <property type="match status" value="1"/>
</dbReference>
<keyword evidence="2" id="KW-0645">Protease</keyword>
<dbReference type="PRINTS" id="PR00730">
    <property type="entry name" value="THERMOLYSIN"/>
</dbReference>
<dbReference type="Gene3D" id="2.60.120.260">
    <property type="entry name" value="Galactose-binding domain-like"/>
    <property type="match status" value="1"/>
</dbReference>
<dbReference type="InterPro" id="IPR023612">
    <property type="entry name" value="Peptidase_M4"/>
</dbReference>
<evidence type="ECO:0000256" key="2">
    <source>
        <dbReference type="ARBA" id="ARBA00022670"/>
    </source>
</evidence>
<dbReference type="SUPFAM" id="SSF49299">
    <property type="entry name" value="PKD domain"/>
    <property type="match status" value="2"/>
</dbReference>
<evidence type="ECO:0000256" key="4">
    <source>
        <dbReference type="ARBA" id="ARBA00022729"/>
    </source>
</evidence>
<evidence type="ECO:0000313" key="10">
    <source>
        <dbReference type="EMBL" id="VAW99205.1"/>
    </source>
</evidence>
<evidence type="ECO:0000259" key="9">
    <source>
        <dbReference type="SMART" id="SM00089"/>
    </source>
</evidence>
<comment type="similarity">
    <text evidence="1">Belongs to the peptidase M4 family.</text>
</comment>
<evidence type="ECO:0000256" key="1">
    <source>
        <dbReference type="ARBA" id="ARBA00009388"/>
    </source>
</evidence>
<dbReference type="InterPro" id="IPR050728">
    <property type="entry name" value="Zinc_Metalloprotease_M4"/>
</dbReference>
<gene>
    <name evidence="10" type="ORF">MNBD_GAMMA23-1489</name>
</gene>
<dbReference type="Gene3D" id="3.10.170.10">
    <property type="match status" value="1"/>
</dbReference>
<dbReference type="InterPro" id="IPR022409">
    <property type="entry name" value="PKD/Chitinase_dom"/>
</dbReference>
<dbReference type="GO" id="GO:0008843">
    <property type="term" value="F:endochitinase activity"/>
    <property type="evidence" value="ECO:0007669"/>
    <property type="project" value="UniProtKB-EC"/>
</dbReference>
<dbReference type="NCBIfam" id="NF033191">
    <property type="entry name" value="JDVT-CTERM"/>
    <property type="match status" value="1"/>
</dbReference>
<dbReference type="GO" id="GO:0004222">
    <property type="term" value="F:metalloendopeptidase activity"/>
    <property type="evidence" value="ECO:0007669"/>
    <property type="project" value="InterPro"/>
</dbReference>
<dbReference type="EMBL" id="UOFT01000076">
    <property type="protein sequence ID" value="VAW99205.1"/>
    <property type="molecule type" value="Genomic_DNA"/>
</dbReference>
<protein>
    <submittedName>
        <fullName evidence="10">Chitinase</fullName>
        <ecNumber evidence="10">3.2.1.14</ecNumber>
    </submittedName>
</protein>
<evidence type="ECO:0000256" key="5">
    <source>
        <dbReference type="ARBA" id="ARBA00022801"/>
    </source>
</evidence>
<dbReference type="InterPro" id="IPR013856">
    <property type="entry name" value="Peptidase_M4_domain"/>
</dbReference>
<dbReference type="PANTHER" id="PTHR33794:SF1">
    <property type="entry name" value="BACILLOLYSIN"/>
    <property type="match status" value="1"/>
</dbReference>
<keyword evidence="10" id="KW-0326">Glycosidase</keyword>
<dbReference type="Pfam" id="PF22352">
    <property type="entry name" value="K319L-like_PKD"/>
    <property type="match status" value="2"/>
</dbReference>
<feature type="transmembrane region" description="Helical" evidence="8">
    <location>
        <begin position="931"/>
        <end position="949"/>
    </location>
</feature>
<feature type="domain" description="PKD/Chitinase" evidence="9">
    <location>
        <begin position="736"/>
        <end position="821"/>
    </location>
</feature>
<keyword evidence="6" id="KW-0862">Zinc</keyword>
<dbReference type="Pfam" id="PF01447">
    <property type="entry name" value="Peptidase_M4"/>
    <property type="match status" value="1"/>
</dbReference>
<keyword evidence="8" id="KW-0812">Transmembrane</keyword>
<name>A0A3B1A011_9ZZZZ</name>
<dbReference type="Pfam" id="PF07504">
    <property type="entry name" value="FTP"/>
    <property type="match status" value="1"/>
</dbReference>
<accession>A0A3B1A011</accession>
<organism evidence="10">
    <name type="scientific">hydrothermal vent metagenome</name>
    <dbReference type="NCBI Taxonomy" id="652676"/>
    <lineage>
        <taxon>unclassified sequences</taxon>
        <taxon>metagenomes</taxon>
        <taxon>ecological metagenomes</taxon>
    </lineage>
</organism>
<keyword evidence="5 10" id="KW-0378">Hydrolase</keyword>
<dbReference type="Gene3D" id="2.60.40.10">
    <property type="entry name" value="Immunoglobulins"/>
    <property type="match status" value="2"/>
</dbReference>
<proteinExistence type="inferred from homology"/>
<keyword evidence="8" id="KW-1133">Transmembrane helix</keyword>
<dbReference type="GO" id="GO:0046872">
    <property type="term" value="F:metal ion binding"/>
    <property type="evidence" value="ECO:0007669"/>
    <property type="project" value="UniProtKB-KW"/>
</dbReference>
<feature type="domain" description="PKD/Chitinase" evidence="9">
    <location>
        <begin position="823"/>
        <end position="911"/>
    </location>
</feature>
<keyword evidence="8" id="KW-0472">Membrane</keyword>
<dbReference type="InterPro" id="IPR011096">
    <property type="entry name" value="FTP_domain"/>
</dbReference>
<dbReference type="PANTHER" id="PTHR33794">
    <property type="entry name" value="BACILLOLYSIN"/>
    <property type="match status" value="1"/>
</dbReference>
<dbReference type="InterPro" id="IPR027268">
    <property type="entry name" value="Peptidase_M4/M1_CTD_sf"/>
</dbReference>
<sequence length="956" mass="101066">MVNKQRFVITGFLLVISFFSNTSWATDKDFLNSLSVNAKIHSHPVTGETRFIAIKDKVPVVIKPGRSLSETIADTYAPAFGLSSPAIELKFHKQTQHSDSGKTLRFQQHYKGVPVMGAELVVGVDASNQVKYVAGETAPELLLDVTSQISAEKATAVARVAVAKWYSVNSETLAVSIAELSIFNPALISPSKMPARLVWKLTVTSNLINELVLVDANNASIAFNLNQIHFALSRATYTANNTETIPGTFICGEADPTCTAGDADARAAHLYVADAYNFYSSTHGRDGITGLGSTIVTSVHYGPIGFGNAAWTGTGEQMYFGDGYAQADDVVAHEFTHGVTQYESNLFSYYQAGSIAESFSDVWGEFVDQTNGAGSDTAADKWLMGEDLPGGAIRNMSNPPAFLDPDRMTSPNYFTGNGASNNVHTNGGVNNKAVYLMVDGSGSEAGGVFNGETVSALGITKVATLYYEVQTKFLTSGSDYLDLYNALNQACSDLVTAGTAGFVSSDCTQVQAALTAVEMNLQPVNDFNPEASLCPSGGSVGSVIFSDDIESGISNWTLTRDTSLANSDWRQATGYARSGTIALFSENVSTRSDQYAQISVTLPVTSDKLFLHFNHSIELEAAAGNYYDGAVVEYSTNNGTSWNDAGNLIVDGKIYTGIINADFQNPLAGRLAFSGSSNGYVSTRFNLSAFANSTLLLRWRLATDISTANLGWVIDDVSVYSCLAPLVGSLPVAKAGADQIVNPNAVVTLNGSASSDVDDGTISSFLWEQVGGQNVSLSNPASATPAFTASTSIEIVSFRLTVTDLDNNTDSDIVNIIVTNAPVANAGDDFAVAEGATATLDGSASFDTGGSIVSYAWTQTTGDTVTLSNENTVSPTFTAPAAGQVLVFSLTVTDNNGNSSLLLDTVNVTVNSAPSIENSGGGGCSLNPQAAFNPFMFILLLGLSVIHLWRGRRKRT</sequence>
<dbReference type="InterPro" id="IPR013783">
    <property type="entry name" value="Ig-like_fold"/>
</dbReference>
<keyword evidence="7" id="KW-0482">Metalloprotease</keyword>
<dbReference type="CDD" id="cd00146">
    <property type="entry name" value="PKD"/>
    <property type="match status" value="2"/>
</dbReference>
<dbReference type="Pfam" id="PF02868">
    <property type="entry name" value="Peptidase_M4_C"/>
    <property type="match status" value="1"/>
</dbReference>
<dbReference type="CDD" id="cd09597">
    <property type="entry name" value="M4_TLP"/>
    <property type="match status" value="1"/>
</dbReference>
<evidence type="ECO:0000256" key="3">
    <source>
        <dbReference type="ARBA" id="ARBA00022723"/>
    </source>
</evidence>
<dbReference type="Gene3D" id="3.10.450.490">
    <property type="match status" value="1"/>
</dbReference>
<dbReference type="SMART" id="SM00089">
    <property type="entry name" value="PKD"/>
    <property type="match status" value="2"/>
</dbReference>
<dbReference type="AlphaFoldDB" id="A0A3B1A011"/>
<dbReference type="GO" id="GO:0006508">
    <property type="term" value="P:proteolysis"/>
    <property type="evidence" value="ECO:0007669"/>
    <property type="project" value="UniProtKB-KW"/>
</dbReference>
<dbReference type="InterPro" id="IPR001570">
    <property type="entry name" value="Peptidase_M4_C_domain"/>
</dbReference>
<keyword evidence="4" id="KW-0732">Signal</keyword>
<reference evidence="10" key="1">
    <citation type="submission" date="2018-06" db="EMBL/GenBank/DDBJ databases">
        <authorList>
            <person name="Zhirakovskaya E."/>
        </authorList>
    </citation>
    <scope>NUCLEOTIDE SEQUENCE</scope>
</reference>
<dbReference type="Gene3D" id="1.10.390.10">
    <property type="entry name" value="Neutral Protease Domain 2"/>
    <property type="match status" value="1"/>
</dbReference>
<evidence type="ECO:0000256" key="6">
    <source>
        <dbReference type="ARBA" id="ARBA00022833"/>
    </source>
</evidence>